<accession>A0A376C003</accession>
<dbReference type="EMBL" id="UFTJ01000001">
    <property type="protein sequence ID" value="SSZ47054.1"/>
    <property type="molecule type" value="Genomic_DNA"/>
</dbReference>
<sequence>MQKYNDFLDSGFYFSFPISLSYSKSIISNPLLNNKPQGAVILCPKKPYFSLILSMTNFSKKHLL</sequence>
<organism evidence="1 2">
    <name type="scientific">Bergeyella zoohelcum</name>
    <dbReference type="NCBI Taxonomy" id="1015"/>
    <lineage>
        <taxon>Bacteria</taxon>
        <taxon>Pseudomonadati</taxon>
        <taxon>Bacteroidota</taxon>
        <taxon>Flavobacteriia</taxon>
        <taxon>Flavobacteriales</taxon>
        <taxon>Weeksellaceae</taxon>
        <taxon>Bergeyella</taxon>
    </lineage>
</organism>
<evidence type="ECO:0000313" key="1">
    <source>
        <dbReference type="EMBL" id="SSZ47054.1"/>
    </source>
</evidence>
<evidence type="ECO:0000313" key="2">
    <source>
        <dbReference type="Proteomes" id="UP000255515"/>
    </source>
</evidence>
<reference evidence="1 2" key="1">
    <citation type="submission" date="2018-06" db="EMBL/GenBank/DDBJ databases">
        <authorList>
            <consortium name="Pathogen Informatics"/>
            <person name="Doyle S."/>
        </authorList>
    </citation>
    <scope>NUCLEOTIDE SEQUENCE [LARGE SCALE GENOMIC DNA]</scope>
    <source>
        <strain evidence="1 2">NCTC11661</strain>
    </source>
</reference>
<gene>
    <name evidence="1" type="ORF">NCTC11661_00717</name>
</gene>
<proteinExistence type="predicted"/>
<protein>
    <submittedName>
        <fullName evidence="1">Uncharacterized protein</fullName>
    </submittedName>
</protein>
<dbReference type="AlphaFoldDB" id="A0A376C003"/>
<name>A0A376C003_9FLAO</name>
<dbReference type="Proteomes" id="UP000255515">
    <property type="component" value="Unassembled WGS sequence"/>
</dbReference>